<evidence type="ECO:0000313" key="3">
    <source>
        <dbReference type="Proteomes" id="UP000037035"/>
    </source>
</evidence>
<name>A0A0L6U869_9BASI</name>
<reference evidence="2 3" key="1">
    <citation type="submission" date="2015-08" db="EMBL/GenBank/DDBJ databases">
        <title>Next Generation Sequencing and Analysis of the Genome of Puccinia sorghi L Schw, the Causal Agent of Maize Common Rust.</title>
        <authorList>
            <person name="Rochi L."/>
            <person name="Burguener G."/>
            <person name="Darino M."/>
            <person name="Turjanski A."/>
            <person name="Kreff E."/>
            <person name="Dieguez M.J."/>
            <person name="Sacco F."/>
        </authorList>
    </citation>
    <scope>NUCLEOTIDE SEQUENCE [LARGE SCALE GENOMIC DNA]</scope>
    <source>
        <strain evidence="2 3">RO10H11247</strain>
    </source>
</reference>
<dbReference type="EMBL" id="LAVV01015337">
    <property type="protein sequence ID" value="KNZ43970.1"/>
    <property type="molecule type" value="Genomic_DNA"/>
</dbReference>
<sequence length="209" mass="23503">MASAADIQAIISAAMDAQAQHLQQQLNSRDEIISKLMSKDTSMIQGVAWREIFSNKERQGINCALPWSININTYPTQRPISLQARFWPTNTKKYTAKDPSLPEESVDQDSQDNLSCGQSATDDDSKNAHDALYVHIKIIRNFLKQKSIPGLPHPNTLTEFNSRFSDAAKIAQIVDNVHGAPLVPIKEIVSLKRSKEDRPRYRQLGQLFC</sequence>
<feature type="compositionally biased region" description="Polar residues" evidence="1">
    <location>
        <begin position="111"/>
        <end position="120"/>
    </location>
</feature>
<evidence type="ECO:0000313" key="2">
    <source>
        <dbReference type="EMBL" id="KNZ43970.1"/>
    </source>
</evidence>
<organism evidence="2 3">
    <name type="scientific">Puccinia sorghi</name>
    <dbReference type="NCBI Taxonomy" id="27349"/>
    <lineage>
        <taxon>Eukaryota</taxon>
        <taxon>Fungi</taxon>
        <taxon>Dikarya</taxon>
        <taxon>Basidiomycota</taxon>
        <taxon>Pucciniomycotina</taxon>
        <taxon>Pucciniomycetes</taxon>
        <taxon>Pucciniales</taxon>
        <taxon>Pucciniaceae</taxon>
        <taxon>Puccinia</taxon>
    </lineage>
</organism>
<dbReference type="Proteomes" id="UP000037035">
    <property type="component" value="Unassembled WGS sequence"/>
</dbReference>
<protein>
    <submittedName>
        <fullName evidence="2">Uncharacterized protein</fullName>
    </submittedName>
</protein>
<dbReference type="VEuPathDB" id="FungiDB:VP01_9660g1"/>
<keyword evidence="3" id="KW-1185">Reference proteome</keyword>
<evidence type="ECO:0000256" key="1">
    <source>
        <dbReference type="SAM" id="MobiDB-lite"/>
    </source>
</evidence>
<feature type="region of interest" description="Disordered" evidence="1">
    <location>
        <begin position="93"/>
        <end position="124"/>
    </location>
</feature>
<proteinExistence type="predicted"/>
<gene>
    <name evidence="2" type="ORF">VP01_9660g1</name>
</gene>
<accession>A0A0L6U869</accession>
<dbReference type="AlphaFoldDB" id="A0A0L6U869"/>
<comment type="caution">
    <text evidence="2">The sequence shown here is derived from an EMBL/GenBank/DDBJ whole genome shotgun (WGS) entry which is preliminary data.</text>
</comment>